<keyword evidence="3" id="KW-1185">Reference proteome</keyword>
<feature type="region of interest" description="Disordered" evidence="1">
    <location>
        <begin position="145"/>
        <end position="169"/>
    </location>
</feature>
<dbReference type="Proteomes" id="UP001151760">
    <property type="component" value="Unassembled WGS sequence"/>
</dbReference>
<name>A0ABQ5D7E4_9ASTR</name>
<reference evidence="2" key="2">
    <citation type="submission" date="2022-01" db="EMBL/GenBank/DDBJ databases">
        <authorList>
            <person name="Yamashiro T."/>
            <person name="Shiraishi A."/>
            <person name="Satake H."/>
            <person name="Nakayama K."/>
        </authorList>
    </citation>
    <scope>NUCLEOTIDE SEQUENCE</scope>
</reference>
<gene>
    <name evidence="2" type="ORF">Tco_0924696</name>
</gene>
<feature type="compositionally biased region" description="Pro residues" evidence="1">
    <location>
        <begin position="154"/>
        <end position="168"/>
    </location>
</feature>
<dbReference type="EMBL" id="BQNB010014950">
    <property type="protein sequence ID" value="GJT34277.1"/>
    <property type="molecule type" value="Genomic_DNA"/>
</dbReference>
<feature type="compositionally biased region" description="Basic and acidic residues" evidence="1">
    <location>
        <begin position="386"/>
        <end position="395"/>
    </location>
</feature>
<feature type="compositionally biased region" description="Low complexity" evidence="1">
    <location>
        <begin position="16"/>
        <end position="34"/>
    </location>
</feature>
<organism evidence="2 3">
    <name type="scientific">Tanacetum coccineum</name>
    <dbReference type="NCBI Taxonomy" id="301880"/>
    <lineage>
        <taxon>Eukaryota</taxon>
        <taxon>Viridiplantae</taxon>
        <taxon>Streptophyta</taxon>
        <taxon>Embryophyta</taxon>
        <taxon>Tracheophyta</taxon>
        <taxon>Spermatophyta</taxon>
        <taxon>Magnoliopsida</taxon>
        <taxon>eudicotyledons</taxon>
        <taxon>Gunneridae</taxon>
        <taxon>Pentapetalae</taxon>
        <taxon>asterids</taxon>
        <taxon>campanulids</taxon>
        <taxon>Asterales</taxon>
        <taxon>Asteraceae</taxon>
        <taxon>Asteroideae</taxon>
        <taxon>Anthemideae</taxon>
        <taxon>Anthemidinae</taxon>
        <taxon>Tanacetum</taxon>
    </lineage>
</organism>
<sequence>MNFSYSSHLHLPQPKSTLNSTNASSSNSSKKIKLTIIPPKQLFINISSDEDVTTTPSPTTTSSSPTPPNEPSKTPSTNQTSSSQDNTSSSFQSKLPISPPSLNEPSSPQPLNPLLENILDVPPRPLNPQPLQSLPSLDITLSLSPITPLDNLSSPPPPSPPPPQPPIMGHPLYYNYHDYHGSTCIDSILNQNIQSHNLVDVPVSIAAETPSSKTTTPQPPIPNTQPLQQTPDSTTTTIPTMTLLDIPNFASLFQFDQRVSTLETELSDLKQTNQFAKAVSSILGIVDKYLASNMKEAVDVAVQLQSKKLREEAQAEKQEFFNQIDSTMKTIIKGAGQTFRRISIKHWSNRTTVTKTSFPHMVMLLHLKEDEMINTRMKTLPLDQTEGQRKGDQAKKLSHQKNQNIRSPSPQFLQKVHPDLNQNLQARLLDDSEEQPHKGFNTGNDDATPVREVLNDDEWHRNPSRPITRDREWHKTKTIDNRPPQPWITQMAQAAGTQSSFNEFLATPINFSTFIKNRLKITNLSQEVLTGPKPMGIYKRHVAEDESSHDVYFKHMIIAVTSLKIMKWFGYSHPEEIIVRRQDDQLYKFREGDFKRLRRQDIEDMLLLLVQDKLTNLNLEERFVLNVALRMFTRRIVIQERVEDLQLGVKSYQKKLNLTKPDTYRSDLRRMIAYTAYPDIQGIIYKDEMNRIRLMRIDELHKFSDGTLNYVRTALNDIDLGIEMDYLPKRNWSKQYKQRACVMINAIDKKLRDRRLMRSLEKFVGGRPYGGDLRLLERTI</sequence>
<evidence type="ECO:0000313" key="3">
    <source>
        <dbReference type="Proteomes" id="UP001151760"/>
    </source>
</evidence>
<protein>
    <submittedName>
        <fullName evidence="2">Uncharacterized protein</fullName>
    </submittedName>
</protein>
<feature type="compositionally biased region" description="Polar residues" evidence="1">
    <location>
        <begin position="400"/>
        <end position="409"/>
    </location>
</feature>
<evidence type="ECO:0000313" key="2">
    <source>
        <dbReference type="EMBL" id="GJT34277.1"/>
    </source>
</evidence>
<comment type="caution">
    <text evidence="2">The sequence shown here is derived from an EMBL/GenBank/DDBJ whole genome shotgun (WGS) entry which is preliminary data.</text>
</comment>
<accession>A0ABQ5D7E4</accession>
<feature type="compositionally biased region" description="Low complexity" evidence="1">
    <location>
        <begin position="53"/>
        <end position="64"/>
    </location>
</feature>
<feature type="region of interest" description="Disordered" evidence="1">
    <location>
        <begin position="1"/>
        <end position="34"/>
    </location>
</feature>
<feature type="compositionally biased region" description="Low complexity" evidence="1">
    <location>
        <begin position="224"/>
        <end position="234"/>
    </location>
</feature>
<feature type="region of interest" description="Disordered" evidence="1">
    <location>
        <begin position="381"/>
        <end position="409"/>
    </location>
</feature>
<proteinExistence type="predicted"/>
<evidence type="ECO:0000256" key="1">
    <source>
        <dbReference type="SAM" id="MobiDB-lite"/>
    </source>
</evidence>
<feature type="compositionally biased region" description="Low complexity" evidence="1">
    <location>
        <begin position="71"/>
        <end position="94"/>
    </location>
</feature>
<reference evidence="2" key="1">
    <citation type="journal article" date="2022" name="Int. J. Mol. Sci.">
        <title>Draft Genome of Tanacetum Coccineum: Genomic Comparison of Closely Related Tanacetum-Family Plants.</title>
        <authorList>
            <person name="Yamashiro T."/>
            <person name="Shiraishi A."/>
            <person name="Nakayama K."/>
            <person name="Satake H."/>
        </authorList>
    </citation>
    <scope>NUCLEOTIDE SEQUENCE</scope>
</reference>
<feature type="region of interest" description="Disordered" evidence="1">
    <location>
        <begin position="47"/>
        <end position="133"/>
    </location>
</feature>
<feature type="region of interest" description="Disordered" evidence="1">
    <location>
        <begin position="209"/>
        <end position="234"/>
    </location>
</feature>